<reference evidence="2 3" key="1">
    <citation type="submission" date="2024-02" db="EMBL/GenBank/DDBJ databases">
        <title>A draft genome for the cacao thread blight pathogen Marasmius crinis-equi.</title>
        <authorList>
            <person name="Cohen S.P."/>
            <person name="Baruah I.K."/>
            <person name="Amoako-Attah I."/>
            <person name="Bukari Y."/>
            <person name="Meinhardt L.W."/>
            <person name="Bailey B.A."/>
        </authorList>
    </citation>
    <scope>NUCLEOTIDE SEQUENCE [LARGE SCALE GENOMIC DNA]</scope>
    <source>
        <strain evidence="2 3">GH-76</strain>
    </source>
</reference>
<keyword evidence="3" id="KW-1185">Reference proteome</keyword>
<evidence type="ECO:0000313" key="2">
    <source>
        <dbReference type="EMBL" id="KAL0572362.1"/>
    </source>
</evidence>
<dbReference type="Proteomes" id="UP001465976">
    <property type="component" value="Unassembled WGS sequence"/>
</dbReference>
<feature type="compositionally biased region" description="Polar residues" evidence="1">
    <location>
        <begin position="112"/>
        <end position="121"/>
    </location>
</feature>
<organism evidence="2 3">
    <name type="scientific">Marasmius crinis-equi</name>
    <dbReference type="NCBI Taxonomy" id="585013"/>
    <lineage>
        <taxon>Eukaryota</taxon>
        <taxon>Fungi</taxon>
        <taxon>Dikarya</taxon>
        <taxon>Basidiomycota</taxon>
        <taxon>Agaricomycotina</taxon>
        <taxon>Agaricomycetes</taxon>
        <taxon>Agaricomycetidae</taxon>
        <taxon>Agaricales</taxon>
        <taxon>Marasmiineae</taxon>
        <taxon>Marasmiaceae</taxon>
        <taxon>Marasmius</taxon>
    </lineage>
</organism>
<comment type="caution">
    <text evidence="2">The sequence shown here is derived from an EMBL/GenBank/DDBJ whole genome shotgun (WGS) entry which is preliminary data.</text>
</comment>
<proteinExistence type="predicted"/>
<feature type="region of interest" description="Disordered" evidence="1">
    <location>
        <begin position="155"/>
        <end position="189"/>
    </location>
</feature>
<evidence type="ECO:0000313" key="3">
    <source>
        <dbReference type="Proteomes" id="UP001465976"/>
    </source>
</evidence>
<name>A0ABR3FAV3_9AGAR</name>
<evidence type="ECO:0000256" key="1">
    <source>
        <dbReference type="SAM" id="MobiDB-lite"/>
    </source>
</evidence>
<dbReference type="EMBL" id="JBAHYK010000638">
    <property type="protein sequence ID" value="KAL0572362.1"/>
    <property type="molecule type" value="Genomic_DNA"/>
</dbReference>
<feature type="region of interest" description="Disordered" evidence="1">
    <location>
        <begin position="112"/>
        <end position="134"/>
    </location>
</feature>
<sequence>MLTSVCTDENGEEITIPDPGIRHNVQCLQEALFRILWLNGRTRFHQERVKAYVEQTDQAAKELQAGLNSLINSLSTGLAHPSRQDNVQSMINTLTAHESNGSAPLELEDDQLSANNRSSESPRMPPNRAVTPEDFYEDDEDFYVDDEFDELARTVELTPQGGHVKLPGEPDEMDTSNVLGPLAENRKLK</sequence>
<gene>
    <name evidence="2" type="ORF">V5O48_009597</name>
</gene>
<protein>
    <submittedName>
        <fullName evidence="2">Uncharacterized protein</fullName>
    </submittedName>
</protein>
<accession>A0ABR3FAV3</accession>